<evidence type="ECO:0000313" key="1">
    <source>
        <dbReference type="EMBL" id="ANJ66261.1"/>
    </source>
</evidence>
<name>A0A191ZEF9_9GAMM</name>
<dbReference type="Proteomes" id="UP000078596">
    <property type="component" value="Chromosome"/>
</dbReference>
<keyword evidence="2" id="KW-1185">Reference proteome</keyword>
<dbReference type="Gene3D" id="1.25.40.10">
    <property type="entry name" value="Tetratricopeptide repeat domain"/>
    <property type="match status" value="1"/>
</dbReference>
<dbReference type="STRING" id="1860122.A9404_01715"/>
<accession>A0A191ZEF9</accession>
<organism evidence="1 2">
    <name type="scientific">Halothiobacillus diazotrophicus</name>
    <dbReference type="NCBI Taxonomy" id="1860122"/>
    <lineage>
        <taxon>Bacteria</taxon>
        <taxon>Pseudomonadati</taxon>
        <taxon>Pseudomonadota</taxon>
        <taxon>Gammaproteobacteria</taxon>
        <taxon>Chromatiales</taxon>
        <taxon>Halothiobacillaceae</taxon>
        <taxon>Halothiobacillus</taxon>
    </lineage>
</organism>
<dbReference type="AlphaFoldDB" id="A0A191ZEF9"/>
<evidence type="ECO:0000313" key="2">
    <source>
        <dbReference type="Proteomes" id="UP000078596"/>
    </source>
</evidence>
<dbReference type="RefSeq" id="WP_066098091.1">
    <property type="nucleotide sequence ID" value="NZ_CP016027.1"/>
</dbReference>
<proteinExistence type="predicted"/>
<evidence type="ECO:0008006" key="3">
    <source>
        <dbReference type="Google" id="ProtNLM"/>
    </source>
</evidence>
<dbReference type="EMBL" id="CP016027">
    <property type="protein sequence ID" value="ANJ66261.1"/>
    <property type="molecule type" value="Genomic_DNA"/>
</dbReference>
<sequence length="173" mass="19968">MNPMEEDLWLSRNYYGGLLPAAAERELHCAARAYLDDARAEFHLQKALAIAPDEILVHLGLYKFYFYKGRLAEAFEVASRCLRMTAEELGLASDWRRVSPGDARFDNFEDARARFYLFVLKAYGYLQLRLGQYDDGRSVLTKITELDPGDRIQVKPLLDVFDRPDDYADDDDE</sequence>
<gene>
    <name evidence="1" type="ORF">A9404_01715</name>
</gene>
<protein>
    <recommendedName>
        <fullName evidence="3">Tetratricopeptide repeat protein</fullName>
    </recommendedName>
</protein>
<dbReference type="OrthoDB" id="9812003at2"/>
<dbReference type="KEGG" id="haz:A9404_01715"/>
<reference evidence="1 2" key="1">
    <citation type="submission" date="2016-06" db="EMBL/GenBank/DDBJ databases">
        <title>Insight into the functional genes involving in sulfur oxidation in Pearl River water.</title>
        <authorList>
            <person name="Luo J."/>
            <person name="Tan X."/>
            <person name="Lin W."/>
        </authorList>
    </citation>
    <scope>NUCLEOTIDE SEQUENCE [LARGE SCALE GENOMIC DNA]</scope>
    <source>
        <strain evidence="1 2">LS2</strain>
    </source>
</reference>
<dbReference type="SUPFAM" id="SSF48452">
    <property type="entry name" value="TPR-like"/>
    <property type="match status" value="1"/>
</dbReference>
<dbReference type="InterPro" id="IPR011990">
    <property type="entry name" value="TPR-like_helical_dom_sf"/>
</dbReference>